<feature type="compositionally biased region" description="Basic and acidic residues" evidence="1">
    <location>
        <begin position="317"/>
        <end position="335"/>
    </location>
</feature>
<comment type="caution">
    <text evidence="2">The sequence shown here is derived from an EMBL/GenBank/DDBJ whole genome shotgun (WGS) entry which is preliminary data.</text>
</comment>
<dbReference type="OrthoDB" id="304133at2759"/>
<feature type="compositionally biased region" description="Basic and acidic residues" evidence="1">
    <location>
        <begin position="438"/>
        <end position="447"/>
    </location>
</feature>
<gene>
    <name evidence="2" type="ORF">PSON_ATCC_30995.1.T0020190</name>
</gene>
<evidence type="ECO:0000313" key="3">
    <source>
        <dbReference type="Proteomes" id="UP000692954"/>
    </source>
</evidence>
<feature type="compositionally biased region" description="Polar residues" evidence="1">
    <location>
        <begin position="414"/>
        <end position="437"/>
    </location>
</feature>
<feature type="region of interest" description="Disordered" evidence="1">
    <location>
        <begin position="392"/>
        <end position="488"/>
    </location>
</feature>
<proteinExistence type="predicted"/>
<protein>
    <submittedName>
        <fullName evidence="2">Uncharacterized protein</fullName>
    </submittedName>
</protein>
<dbReference type="AlphaFoldDB" id="A0A8S1JXU5"/>
<reference evidence="2" key="1">
    <citation type="submission" date="2021-01" db="EMBL/GenBank/DDBJ databases">
        <authorList>
            <consortium name="Genoscope - CEA"/>
            <person name="William W."/>
        </authorList>
    </citation>
    <scope>NUCLEOTIDE SEQUENCE</scope>
</reference>
<sequence length="488" mass="56919">MSEIEQLTKQKQDIEASQTTLKIWCSLKKNLCSKFKNPSEAFKALKKEGKEILSIEDFADYSKGLDLTVVFKDTTLNEDNFIKCWEQWEYQAKQNEHKIQMIEEKIELLNILEQKDKDGIKQLEAQKNKKILNIIQNCDNLEQLQEKLDTLVQGSQQQQKEKIDVIQNESECFNKILQKKSEIKAPELQISKLQQKQNAEGSEDSQIQNKKKKISYLDGSTNTLQKSKISLNISSSQLQTSRLSAANQNKQSYIYESQVQISPTKGQQLLKNPPVTQQQQQQIRSPNEERENERRSHKSNRMRGDLQSYISDLFQNEREQQQQRKEPRYVKDYDRPSYSSDQRGLSGFPNFKKYFKNQQQKREPQELESEPQNISKRVQNIRYKLDDFQNSKLTQYRSKPQTFKDWSPERPIRLSQQSSKLGSRKSSPQYTPGNTHRLNLDKLKQEKQQSQGSGSQQQSDPKQNGSESGFLSLEQLNQTLKGDPQINP</sequence>
<dbReference type="Proteomes" id="UP000692954">
    <property type="component" value="Unassembled WGS sequence"/>
</dbReference>
<dbReference type="EMBL" id="CAJJDN010000002">
    <property type="protein sequence ID" value="CAD8047035.1"/>
    <property type="molecule type" value="Genomic_DNA"/>
</dbReference>
<accession>A0A8S1JXU5</accession>
<feature type="compositionally biased region" description="Polar residues" evidence="1">
    <location>
        <begin position="392"/>
        <end position="401"/>
    </location>
</feature>
<feature type="compositionally biased region" description="Low complexity" evidence="1">
    <location>
        <begin position="448"/>
        <end position="459"/>
    </location>
</feature>
<feature type="region of interest" description="Disordered" evidence="1">
    <location>
        <begin position="268"/>
        <end position="304"/>
    </location>
</feature>
<evidence type="ECO:0000313" key="2">
    <source>
        <dbReference type="EMBL" id="CAD8047035.1"/>
    </source>
</evidence>
<organism evidence="2 3">
    <name type="scientific">Paramecium sonneborni</name>
    <dbReference type="NCBI Taxonomy" id="65129"/>
    <lineage>
        <taxon>Eukaryota</taxon>
        <taxon>Sar</taxon>
        <taxon>Alveolata</taxon>
        <taxon>Ciliophora</taxon>
        <taxon>Intramacronucleata</taxon>
        <taxon>Oligohymenophorea</taxon>
        <taxon>Peniculida</taxon>
        <taxon>Parameciidae</taxon>
        <taxon>Paramecium</taxon>
    </lineage>
</organism>
<feature type="compositionally biased region" description="Polar residues" evidence="1">
    <location>
        <begin position="460"/>
        <end position="488"/>
    </location>
</feature>
<keyword evidence="3" id="KW-1185">Reference proteome</keyword>
<name>A0A8S1JXU5_9CILI</name>
<evidence type="ECO:0000256" key="1">
    <source>
        <dbReference type="SAM" id="MobiDB-lite"/>
    </source>
</evidence>
<feature type="region of interest" description="Disordered" evidence="1">
    <location>
        <begin position="317"/>
        <end position="350"/>
    </location>
</feature>